<evidence type="ECO:0000256" key="2">
    <source>
        <dbReference type="SAM" id="SignalP"/>
    </source>
</evidence>
<organism evidence="3 4">
    <name type="scientific">Marivirga lumbricoides</name>
    <dbReference type="NCBI Taxonomy" id="1046115"/>
    <lineage>
        <taxon>Bacteria</taxon>
        <taxon>Pseudomonadati</taxon>
        <taxon>Bacteroidota</taxon>
        <taxon>Cytophagia</taxon>
        <taxon>Cytophagales</taxon>
        <taxon>Marivirgaceae</taxon>
        <taxon>Marivirga</taxon>
    </lineage>
</organism>
<feature type="region of interest" description="Disordered" evidence="1">
    <location>
        <begin position="61"/>
        <end position="80"/>
    </location>
</feature>
<keyword evidence="2" id="KW-0732">Signal</keyword>
<name>A0ABQ1L7B1_9BACT</name>
<keyword evidence="4" id="KW-1185">Reference proteome</keyword>
<accession>A0ABQ1L7B1</accession>
<proteinExistence type="predicted"/>
<reference evidence="4" key="1">
    <citation type="journal article" date="2019" name="Int. J. Syst. Evol. Microbiol.">
        <title>The Global Catalogue of Microorganisms (GCM) 10K type strain sequencing project: providing services to taxonomists for standard genome sequencing and annotation.</title>
        <authorList>
            <consortium name="The Broad Institute Genomics Platform"/>
            <consortium name="The Broad Institute Genome Sequencing Center for Infectious Disease"/>
            <person name="Wu L."/>
            <person name="Ma J."/>
        </authorList>
    </citation>
    <scope>NUCLEOTIDE SEQUENCE [LARGE SCALE GENOMIC DNA]</scope>
    <source>
        <strain evidence="4">CGMCC 1.10832</strain>
    </source>
</reference>
<dbReference type="Proteomes" id="UP000636010">
    <property type="component" value="Unassembled WGS sequence"/>
</dbReference>
<protein>
    <submittedName>
        <fullName evidence="3">Uncharacterized protein</fullName>
    </submittedName>
</protein>
<dbReference type="EMBL" id="BMEC01000001">
    <property type="protein sequence ID" value="GGC19653.1"/>
    <property type="molecule type" value="Genomic_DNA"/>
</dbReference>
<feature type="chain" id="PRO_5047320709" evidence="2">
    <location>
        <begin position="23"/>
        <end position="142"/>
    </location>
</feature>
<sequence>MKFYLKFLLAVIILVAGNNAKANAHFSDEQHDQITSKSDIEVISTSFTTLNDFASFNITSAPTEQKKGNPSKDIAEIDEVEEENESRTFKKSFDEVNYFTSLFYTELLKQYFLCADNRLSSVKLCPYISPESSYLLFQVFRI</sequence>
<dbReference type="RefSeq" id="WP_188459828.1">
    <property type="nucleotide sequence ID" value="NZ_BAABHU010000001.1"/>
</dbReference>
<feature type="signal peptide" evidence="2">
    <location>
        <begin position="1"/>
        <end position="22"/>
    </location>
</feature>
<comment type="caution">
    <text evidence="3">The sequence shown here is derived from an EMBL/GenBank/DDBJ whole genome shotgun (WGS) entry which is preliminary data.</text>
</comment>
<evidence type="ECO:0000313" key="4">
    <source>
        <dbReference type="Proteomes" id="UP000636010"/>
    </source>
</evidence>
<gene>
    <name evidence="3" type="ORF">GCM10011506_00870</name>
</gene>
<evidence type="ECO:0000313" key="3">
    <source>
        <dbReference type="EMBL" id="GGC19653.1"/>
    </source>
</evidence>
<evidence type="ECO:0000256" key="1">
    <source>
        <dbReference type="SAM" id="MobiDB-lite"/>
    </source>
</evidence>